<name>A0ACB0LEX3_TRIPR</name>
<comment type="caution">
    <text evidence="1">The sequence shown here is derived from an EMBL/GenBank/DDBJ whole genome shotgun (WGS) entry which is preliminary data.</text>
</comment>
<organism evidence="1 2">
    <name type="scientific">Trifolium pratense</name>
    <name type="common">Red clover</name>
    <dbReference type="NCBI Taxonomy" id="57577"/>
    <lineage>
        <taxon>Eukaryota</taxon>
        <taxon>Viridiplantae</taxon>
        <taxon>Streptophyta</taxon>
        <taxon>Embryophyta</taxon>
        <taxon>Tracheophyta</taxon>
        <taxon>Spermatophyta</taxon>
        <taxon>Magnoliopsida</taxon>
        <taxon>eudicotyledons</taxon>
        <taxon>Gunneridae</taxon>
        <taxon>Pentapetalae</taxon>
        <taxon>rosids</taxon>
        <taxon>fabids</taxon>
        <taxon>Fabales</taxon>
        <taxon>Fabaceae</taxon>
        <taxon>Papilionoideae</taxon>
        <taxon>50 kb inversion clade</taxon>
        <taxon>NPAAA clade</taxon>
        <taxon>Hologalegina</taxon>
        <taxon>IRL clade</taxon>
        <taxon>Trifolieae</taxon>
        <taxon>Trifolium</taxon>
    </lineage>
</organism>
<keyword evidence="2" id="KW-1185">Reference proteome</keyword>
<gene>
    <name evidence="1" type="ORF">MILVUS5_LOCUS31784</name>
</gene>
<evidence type="ECO:0000313" key="2">
    <source>
        <dbReference type="Proteomes" id="UP001177021"/>
    </source>
</evidence>
<proteinExistence type="predicted"/>
<reference evidence="1" key="1">
    <citation type="submission" date="2023-10" db="EMBL/GenBank/DDBJ databases">
        <authorList>
            <person name="Rodriguez Cubillos JULIANA M."/>
            <person name="De Vega J."/>
        </authorList>
    </citation>
    <scope>NUCLEOTIDE SEQUENCE</scope>
</reference>
<accession>A0ACB0LEX3</accession>
<sequence length="910" mass="100832">MQNETERCCKLQDPLAGQSLFPSTLSLPSFDDFHNIDNHLRSIALRNPTKLVEQAKSMLEDNLCFHTENSTSTQDVENEDGFPAEEDEELPRKRRPGLGLNRARPRFSLKPTKKPSVEDLLPILDMKKLNDPEEFFAAHEQVANARREIEKQMGIVSSQSNKPRERRPGLPGFNRRPVRYKHRVSTEALDNNDDVLSSQEAFGSDIVDPVGDSQEAFGSDIVDPVGDNTDKGEASLASLYYEVNGSSATEINDILQGLLTCDSEELEGDGAINLLQEKLQVKPIFMEKLSVPDFPDIQPVDLKSLRENLPKPRKALSNIDNLLKGMNIKTPLRQDAGYAEKQLGSPTPPRSPFDSLSSLQKYISRSNPSSDPFPFSADEFDHIPTRNYSSTNMINQEDNILSPSKPSDELSPPIIKDVIAAGEINTILETTDNSKADNSRESSVKVNASIVEDIVAVSETSLSDDPDRNCPSTPQKSMIDNSMEPGFNAAGETNTILETTENSKEDNSRKSLDKVNAPINEDIVAVSERSLSDDPDRNCTSTPQKSMIDNSMEPGFNAAGETNTILETTENSKEDNSRKSLDKVNAPINEDIVAVSERSLSDDPDRNCTSTPQKSMIDNSMEPGFNAAGETNTILETTENSKEDNSRKSLDKVNAPINEDIVAVSERSLSDDPDRNCTSTHHQKSMVDNSREPGFNANVDSNELHVDMDVDIGDSDIGQSMDDMVGSQNVEPNEPHQFEDKMLAENMLESTSSVPTNDANFDSVVPLADQSNPVANQANSMDKRSRRSDDGPEQCLQEKRDGSVAPANRQKRVKSCAQKEPNGKRLRQRKSLADAGTSWESGVRRSTRFRTKPLEYWKGERMVYGRVHESLSTVIGVKRMSPGTDGKPKMKTKSFVSDEYKELFEIASQY</sequence>
<dbReference type="Proteomes" id="UP001177021">
    <property type="component" value="Unassembled WGS sequence"/>
</dbReference>
<dbReference type="EMBL" id="CASHSV030000513">
    <property type="protein sequence ID" value="CAJ2667077.1"/>
    <property type="molecule type" value="Genomic_DNA"/>
</dbReference>
<evidence type="ECO:0000313" key="1">
    <source>
        <dbReference type="EMBL" id="CAJ2667077.1"/>
    </source>
</evidence>
<protein>
    <submittedName>
        <fullName evidence="1">Uncharacterized protein</fullName>
    </submittedName>
</protein>